<dbReference type="AlphaFoldDB" id="A0A556UY20"/>
<name>A0A556UY20_BAGYA</name>
<accession>A0A556UY20</accession>
<evidence type="ECO:0000313" key="1">
    <source>
        <dbReference type="EMBL" id="TSP36109.1"/>
    </source>
</evidence>
<evidence type="ECO:0000313" key="2">
    <source>
        <dbReference type="Proteomes" id="UP000319801"/>
    </source>
</evidence>
<sequence>MEPDRSALEKDYCPQCELLPLCTLLSWFFVSKPPPSSSVLTEVSEPCASMTSLLNDVLSLRAFSKGEAERMSTSTGVVVEPPLQSPGYEYPATARLAGRAQSLCF</sequence>
<comment type="caution">
    <text evidence="1">The sequence shown here is derived from an EMBL/GenBank/DDBJ whole genome shotgun (WGS) entry which is preliminary data.</text>
</comment>
<proteinExistence type="predicted"/>
<reference evidence="1 2" key="1">
    <citation type="journal article" date="2019" name="Genome Biol. Evol.">
        <title>Whole-Genome Sequencing of the Giant Devil Catfish, Bagarius yarrelli.</title>
        <authorList>
            <person name="Jiang W."/>
            <person name="Lv Y."/>
            <person name="Cheng L."/>
            <person name="Yang K."/>
            <person name="Chao B."/>
            <person name="Wang X."/>
            <person name="Li Y."/>
            <person name="Pan X."/>
            <person name="You X."/>
            <person name="Zhang Y."/>
            <person name="Yang J."/>
            <person name="Li J."/>
            <person name="Zhang X."/>
            <person name="Liu S."/>
            <person name="Sun C."/>
            <person name="Yang J."/>
            <person name="Shi Q."/>
        </authorList>
    </citation>
    <scope>NUCLEOTIDE SEQUENCE [LARGE SCALE GENOMIC DNA]</scope>
    <source>
        <strain evidence="1">JWS20170419001</strain>
        <tissue evidence="1">Muscle</tissue>
    </source>
</reference>
<gene>
    <name evidence="1" type="ORF">Baya_10281</name>
</gene>
<dbReference type="EMBL" id="VCAZ01000075">
    <property type="protein sequence ID" value="TSP36109.1"/>
    <property type="molecule type" value="Genomic_DNA"/>
</dbReference>
<organism evidence="1 2">
    <name type="scientific">Bagarius yarrelli</name>
    <name type="common">Goonch</name>
    <name type="synonym">Bagrus yarrelli</name>
    <dbReference type="NCBI Taxonomy" id="175774"/>
    <lineage>
        <taxon>Eukaryota</taxon>
        <taxon>Metazoa</taxon>
        <taxon>Chordata</taxon>
        <taxon>Craniata</taxon>
        <taxon>Vertebrata</taxon>
        <taxon>Euteleostomi</taxon>
        <taxon>Actinopterygii</taxon>
        <taxon>Neopterygii</taxon>
        <taxon>Teleostei</taxon>
        <taxon>Ostariophysi</taxon>
        <taxon>Siluriformes</taxon>
        <taxon>Sisoridae</taxon>
        <taxon>Sisorinae</taxon>
        <taxon>Bagarius</taxon>
    </lineage>
</organism>
<keyword evidence="2" id="KW-1185">Reference proteome</keyword>
<protein>
    <submittedName>
        <fullName evidence="1">Uncharacterized protein</fullName>
    </submittedName>
</protein>
<dbReference type="Proteomes" id="UP000319801">
    <property type="component" value="Unassembled WGS sequence"/>
</dbReference>